<sequence>MKDDVGGLVAVLTHQRLPQLEGGCVQSHSAVPHKYLSDRLQHFFSQNRRIRVVVSGACNIWAFFKVHPLPGVLGTFFTANISRYAV</sequence>
<reference evidence="1 2" key="1">
    <citation type="journal article" date="2017" name="Curr. Biol.">
        <title>Genome architecture and evolution of a unichromosomal asexual nematode.</title>
        <authorList>
            <person name="Fradin H."/>
            <person name="Zegar C."/>
            <person name="Gutwein M."/>
            <person name="Lucas J."/>
            <person name="Kovtun M."/>
            <person name="Corcoran D."/>
            <person name="Baugh L.R."/>
            <person name="Kiontke K."/>
            <person name="Gunsalus K."/>
            <person name="Fitch D.H."/>
            <person name="Piano F."/>
        </authorList>
    </citation>
    <scope>NUCLEOTIDE SEQUENCE [LARGE SCALE GENOMIC DNA]</scope>
    <source>
        <strain evidence="1">PF1309</strain>
    </source>
</reference>
<dbReference type="AlphaFoldDB" id="A0A2A2KVE8"/>
<evidence type="ECO:0000313" key="1">
    <source>
        <dbReference type="EMBL" id="PAV77924.1"/>
    </source>
</evidence>
<organism evidence="1 2">
    <name type="scientific">Diploscapter pachys</name>
    <dbReference type="NCBI Taxonomy" id="2018661"/>
    <lineage>
        <taxon>Eukaryota</taxon>
        <taxon>Metazoa</taxon>
        <taxon>Ecdysozoa</taxon>
        <taxon>Nematoda</taxon>
        <taxon>Chromadorea</taxon>
        <taxon>Rhabditida</taxon>
        <taxon>Rhabditina</taxon>
        <taxon>Rhabditomorpha</taxon>
        <taxon>Rhabditoidea</taxon>
        <taxon>Rhabditidae</taxon>
        <taxon>Diploscapter</taxon>
    </lineage>
</organism>
<proteinExistence type="predicted"/>
<evidence type="ECO:0000313" key="2">
    <source>
        <dbReference type="Proteomes" id="UP000218231"/>
    </source>
</evidence>
<keyword evidence="2" id="KW-1185">Reference proteome</keyword>
<protein>
    <submittedName>
        <fullName evidence="1">Uncharacterized protein</fullName>
    </submittedName>
</protein>
<gene>
    <name evidence="1" type="ORF">WR25_14011</name>
</gene>
<dbReference type="EMBL" id="LIAE01007639">
    <property type="protein sequence ID" value="PAV77924.1"/>
    <property type="molecule type" value="Genomic_DNA"/>
</dbReference>
<comment type="caution">
    <text evidence="1">The sequence shown here is derived from an EMBL/GenBank/DDBJ whole genome shotgun (WGS) entry which is preliminary data.</text>
</comment>
<dbReference type="Proteomes" id="UP000218231">
    <property type="component" value="Unassembled WGS sequence"/>
</dbReference>
<accession>A0A2A2KVE8</accession>
<name>A0A2A2KVE8_9BILA</name>